<dbReference type="CDD" id="cd01283">
    <property type="entry name" value="cytidine_deaminase"/>
    <property type="match status" value="1"/>
</dbReference>
<dbReference type="SMART" id="SM01022">
    <property type="entry name" value="ASCH"/>
    <property type="match status" value="1"/>
</dbReference>
<comment type="similarity">
    <text evidence="1">Belongs to the cytidine and deoxycytidylate deaminase family.</text>
</comment>
<gene>
    <name evidence="6" type="ORF">ACFS27_19215</name>
</gene>
<protein>
    <submittedName>
        <fullName evidence="6">ASCH domain-containing protein</fullName>
    </submittedName>
</protein>
<evidence type="ECO:0000256" key="1">
    <source>
        <dbReference type="ARBA" id="ARBA00006576"/>
    </source>
</evidence>
<evidence type="ECO:0000256" key="4">
    <source>
        <dbReference type="ARBA" id="ARBA00022833"/>
    </source>
</evidence>
<evidence type="ECO:0000313" key="6">
    <source>
        <dbReference type="EMBL" id="MFD2795699.1"/>
    </source>
</evidence>
<dbReference type="PROSITE" id="PS00903">
    <property type="entry name" value="CYT_DCMP_DEAMINASES_1"/>
    <property type="match status" value="1"/>
</dbReference>
<sequence>MSSSTGRSYGWLYSSTLLNPASATSPSTRSRPGAAPSGVDAVAAGAATSAPRAMVAAIVVAFGVDRAKMTSTRGDGACQGPPMLIASEQRLLDAALDTASRLPADGSYVNTVASAVMDVRGDIYTGVNVGHFTGGPCAELVTLGVAAAAGAGPIALIVAAGDQNRGVMPPCGRCRQVLLDQQPDCRVIVPDGDEASSVPARELLPYPSRHPDADPPRLLRFSPGHWENVVDGVKTATTRFNDPSAPGPATFLFDFDDRYRSLPGVVESVEQVRFADITDAQAAQEDCTADELRSALRTYYYPDIVDDDMVDFVRFRVA</sequence>
<evidence type="ECO:0000256" key="2">
    <source>
        <dbReference type="ARBA" id="ARBA00022723"/>
    </source>
</evidence>
<dbReference type="Gene3D" id="2.30.130.30">
    <property type="entry name" value="Hypothetical protein"/>
    <property type="match status" value="1"/>
</dbReference>
<dbReference type="PANTHER" id="PTHR11644:SF2">
    <property type="entry name" value="CYTIDINE DEAMINASE"/>
    <property type="match status" value="1"/>
</dbReference>
<organism evidence="6 7">
    <name type="scientific">Promicromonospora vindobonensis</name>
    <dbReference type="NCBI Taxonomy" id="195748"/>
    <lineage>
        <taxon>Bacteria</taxon>
        <taxon>Bacillati</taxon>
        <taxon>Actinomycetota</taxon>
        <taxon>Actinomycetes</taxon>
        <taxon>Micrococcales</taxon>
        <taxon>Promicromonosporaceae</taxon>
        <taxon>Promicromonospora</taxon>
    </lineage>
</organism>
<reference evidence="7" key="1">
    <citation type="journal article" date="2019" name="Int. J. Syst. Evol. Microbiol.">
        <title>The Global Catalogue of Microorganisms (GCM) 10K type strain sequencing project: providing services to taxonomists for standard genome sequencing and annotation.</title>
        <authorList>
            <consortium name="The Broad Institute Genomics Platform"/>
            <consortium name="The Broad Institute Genome Sequencing Center for Infectious Disease"/>
            <person name="Wu L."/>
            <person name="Ma J."/>
        </authorList>
    </citation>
    <scope>NUCLEOTIDE SEQUENCE [LARGE SCALE GENOMIC DNA]</scope>
    <source>
        <strain evidence="7">CCM 7044</strain>
    </source>
</reference>
<dbReference type="Pfam" id="PF04266">
    <property type="entry name" value="ASCH"/>
    <property type="match status" value="1"/>
</dbReference>
<dbReference type="SUPFAM" id="SSF53927">
    <property type="entry name" value="Cytidine deaminase-like"/>
    <property type="match status" value="1"/>
</dbReference>
<dbReference type="CDD" id="cd06552">
    <property type="entry name" value="ASCH_yqfb_like"/>
    <property type="match status" value="1"/>
</dbReference>
<proteinExistence type="inferred from homology"/>
<evidence type="ECO:0000259" key="5">
    <source>
        <dbReference type="PROSITE" id="PS51747"/>
    </source>
</evidence>
<dbReference type="InterPro" id="IPR016192">
    <property type="entry name" value="APOBEC/CMP_deaminase_Zn-bd"/>
</dbReference>
<name>A0ABW5VVK7_9MICO</name>
<keyword evidence="7" id="KW-1185">Reference proteome</keyword>
<dbReference type="RefSeq" id="WP_377186025.1">
    <property type="nucleotide sequence ID" value="NZ_JBHUOG010000002.1"/>
</dbReference>
<dbReference type="InterPro" id="IPR016193">
    <property type="entry name" value="Cytidine_deaminase-like"/>
</dbReference>
<feature type="domain" description="CMP/dCMP-type deaminase" evidence="5">
    <location>
        <begin position="86"/>
        <end position="200"/>
    </location>
</feature>
<dbReference type="InterPro" id="IPR015947">
    <property type="entry name" value="PUA-like_sf"/>
</dbReference>
<dbReference type="InterPro" id="IPR002125">
    <property type="entry name" value="CMP_dCMP_dom"/>
</dbReference>
<keyword evidence="2" id="KW-0479">Metal-binding</keyword>
<dbReference type="Gene3D" id="3.40.140.10">
    <property type="entry name" value="Cytidine Deaminase, domain 2"/>
    <property type="match status" value="1"/>
</dbReference>
<accession>A0ABW5VVK7</accession>
<dbReference type="InterPro" id="IPR007374">
    <property type="entry name" value="ASCH_domain"/>
</dbReference>
<dbReference type="EMBL" id="JBHUOG010000002">
    <property type="protein sequence ID" value="MFD2795699.1"/>
    <property type="molecule type" value="Genomic_DNA"/>
</dbReference>
<dbReference type="Proteomes" id="UP001597479">
    <property type="component" value="Unassembled WGS sequence"/>
</dbReference>
<keyword evidence="3" id="KW-0378">Hydrolase</keyword>
<dbReference type="SUPFAM" id="SSF88697">
    <property type="entry name" value="PUA domain-like"/>
    <property type="match status" value="1"/>
</dbReference>
<evidence type="ECO:0000256" key="3">
    <source>
        <dbReference type="ARBA" id="ARBA00022801"/>
    </source>
</evidence>
<keyword evidence="4" id="KW-0862">Zinc</keyword>
<evidence type="ECO:0000313" key="7">
    <source>
        <dbReference type="Proteomes" id="UP001597479"/>
    </source>
</evidence>
<dbReference type="InterPro" id="IPR050202">
    <property type="entry name" value="Cyt/Deoxycyt_deaminase"/>
</dbReference>
<comment type="caution">
    <text evidence="6">The sequence shown here is derived from an EMBL/GenBank/DDBJ whole genome shotgun (WGS) entry which is preliminary data.</text>
</comment>
<dbReference type="PROSITE" id="PS51747">
    <property type="entry name" value="CYT_DCMP_DEAMINASES_2"/>
    <property type="match status" value="1"/>
</dbReference>
<dbReference type="PANTHER" id="PTHR11644">
    <property type="entry name" value="CYTIDINE DEAMINASE"/>
    <property type="match status" value="1"/>
</dbReference>